<dbReference type="Proteomes" id="UP001147760">
    <property type="component" value="Unassembled WGS sequence"/>
</dbReference>
<organism evidence="2 3">
    <name type="scientific">Penicillium desertorum</name>
    <dbReference type="NCBI Taxonomy" id="1303715"/>
    <lineage>
        <taxon>Eukaryota</taxon>
        <taxon>Fungi</taxon>
        <taxon>Dikarya</taxon>
        <taxon>Ascomycota</taxon>
        <taxon>Pezizomycotina</taxon>
        <taxon>Eurotiomycetes</taxon>
        <taxon>Eurotiomycetidae</taxon>
        <taxon>Eurotiales</taxon>
        <taxon>Aspergillaceae</taxon>
        <taxon>Penicillium</taxon>
    </lineage>
</organism>
<evidence type="ECO:0000313" key="2">
    <source>
        <dbReference type="EMBL" id="KAJ5462437.1"/>
    </source>
</evidence>
<gene>
    <name evidence="2" type="ORF">N7530_010642</name>
</gene>
<feature type="transmembrane region" description="Helical" evidence="1">
    <location>
        <begin position="46"/>
        <end position="65"/>
    </location>
</feature>
<keyword evidence="1" id="KW-0472">Membrane</keyword>
<sequence length="72" mass="8215">MPKDASSAWFLAERERKIAMDRLILDRATHFDMKQAKEALSDPRTLLYAAMALFITLPTAIVKVFPAEQSYL</sequence>
<dbReference type="EMBL" id="JAPWDO010000007">
    <property type="protein sequence ID" value="KAJ5462437.1"/>
    <property type="molecule type" value="Genomic_DNA"/>
</dbReference>
<name>A0A9W9WIB7_9EURO</name>
<reference evidence="2" key="2">
    <citation type="journal article" date="2023" name="IMA Fungus">
        <title>Comparative genomic study of the Penicillium genus elucidates a diverse pangenome and 15 lateral gene transfer events.</title>
        <authorList>
            <person name="Petersen C."/>
            <person name="Sorensen T."/>
            <person name="Nielsen M.R."/>
            <person name="Sondergaard T.E."/>
            <person name="Sorensen J.L."/>
            <person name="Fitzpatrick D.A."/>
            <person name="Frisvad J.C."/>
            <person name="Nielsen K.L."/>
        </authorList>
    </citation>
    <scope>NUCLEOTIDE SEQUENCE</scope>
    <source>
        <strain evidence="2">IBT 17660</strain>
    </source>
</reference>
<keyword evidence="3" id="KW-1185">Reference proteome</keyword>
<reference evidence="2" key="1">
    <citation type="submission" date="2022-12" db="EMBL/GenBank/DDBJ databases">
        <authorList>
            <person name="Petersen C."/>
        </authorList>
    </citation>
    <scope>NUCLEOTIDE SEQUENCE</scope>
    <source>
        <strain evidence="2">IBT 17660</strain>
    </source>
</reference>
<dbReference type="OrthoDB" id="6730379at2759"/>
<evidence type="ECO:0000256" key="1">
    <source>
        <dbReference type="SAM" id="Phobius"/>
    </source>
</evidence>
<dbReference type="AlphaFoldDB" id="A0A9W9WIB7"/>
<keyword evidence="1" id="KW-0812">Transmembrane</keyword>
<proteinExistence type="predicted"/>
<keyword evidence="1" id="KW-1133">Transmembrane helix</keyword>
<protein>
    <submittedName>
        <fullName evidence="2">Uncharacterized protein</fullName>
    </submittedName>
</protein>
<evidence type="ECO:0000313" key="3">
    <source>
        <dbReference type="Proteomes" id="UP001147760"/>
    </source>
</evidence>
<accession>A0A9W9WIB7</accession>
<comment type="caution">
    <text evidence="2">The sequence shown here is derived from an EMBL/GenBank/DDBJ whole genome shotgun (WGS) entry which is preliminary data.</text>
</comment>